<evidence type="ECO:0000256" key="2">
    <source>
        <dbReference type="SAM" id="Phobius"/>
    </source>
</evidence>
<feature type="region of interest" description="Disordered" evidence="1">
    <location>
        <begin position="964"/>
        <end position="995"/>
    </location>
</feature>
<reference evidence="3 4" key="1">
    <citation type="journal article" date="2018" name="PLoS Pathog.">
        <title>Evolution of structural diversity of trichothecenes, a family of toxins produced by plant pathogenic and entomopathogenic fungi.</title>
        <authorList>
            <person name="Proctor R.H."/>
            <person name="McCormick S.P."/>
            <person name="Kim H.S."/>
            <person name="Cardoza R.E."/>
            <person name="Stanley A.M."/>
            <person name="Lindo L."/>
            <person name="Kelly A."/>
            <person name="Brown D.W."/>
            <person name="Lee T."/>
            <person name="Vaughan M.M."/>
            <person name="Alexander N.J."/>
            <person name="Busman M."/>
            <person name="Gutierrez S."/>
        </authorList>
    </citation>
    <scope>NUCLEOTIDE SEQUENCE [LARGE SCALE GENOMIC DNA]</scope>
    <source>
        <strain evidence="3 4">IBT 40837</strain>
    </source>
</reference>
<protein>
    <submittedName>
        <fullName evidence="3">Mg2+ transporter-like zinc transport</fullName>
    </submittedName>
</protein>
<evidence type="ECO:0000313" key="4">
    <source>
        <dbReference type="Proteomes" id="UP000266272"/>
    </source>
</evidence>
<accession>A0A395NAS2</accession>
<keyword evidence="4" id="KW-1185">Reference proteome</keyword>
<feature type="region of interest" description="Disordered" evidence="1">
    <location>
        <begin position="332"/>
        <end position="353"/>
    </location>
</feature>
<dbReference type="EMBL" id="PXOA01000775">
    <property type="protein sequence ID" value="RFU72773.1"/>
    <property type="molecule type" value="Genomic_DNA"/>
</dbReference>
<dbReference type="Gene3D" id="1.20.58.340">
    <property type="entry name" value="Magnesium transport protein CorA, transmembrane region"/>
    <property type="match status" value="1"/>
</dbReference>
<evidence type="ECO:0000256" key="1">
    <source>
        <dbReference type="SAM" id="MobiDB-lite"/>
    </source>
</evidence>
<evidence type="ECO:0000313" key="3">
    <source>
        <dbReference type="EMBL" id="RFU72773.1"/>
    </source>
</evidence>
<dbReference type="Proteomes" id="UP000266272">
    <property type="component" value="Unassembled WGS sequence"/>
</dbReference>
<feature type="transmembrane region" description="Helical" evidence="2">
    <location>
        <begin position="902"/>
        <end position="928"/>
    </location>
</feature>
<dbReference type="OrthoDB" id="5361176at2759"/>
<name>A0A395NAS2_TRIAR</name>
<keyword evidence="2" id="KW-1133">Transmembrane helix</keyword>
<dbReference type="AlphaFoldDB" id="A0A395NAS2"/>
<comment type="caution">
    <text evidence="3">The sequence shown here is derived from an EMBL/GenBank/DDBJ whole genome shotgun (WGS) entry which is preliminary data.</text>
</comment>
<keyword evidence="2" id="KW-0812">Transmembrane</keyword>
<organism evidence="3 4">
    <name type="scientific">Trichoderma arundinaceum</name>
    <dbReference type="NCBI Taxonomy" id="490622"/>
    <lineage>
        <taxon>Eukaryota</taxon>
        <taxon>Fungi</taxon>
        <taxon>Dikarya</taxon>
        <taxon>Ascomycota</taxon>
        <taxon>Pezizomycotina</taxon>
        <taxon>Sordariomycetes</taxon>
        <taxon>Hypocreomycetidae</taxon>
        <taxon>Hypocreales</taxon>
        <taxon>Hypocreaceae</taxon>
        <taxon>Trichoderma</taxon>
    </lineage>
</organism>
<keyword evidence="2" id="KW-0472">Membrane</keyword>
<feature type="transmembrane region" description="Helical" evidence="2">
    <location>
        <begin position="864"/>
        <end position="882"/>
    </location>
</feature>
<gene>
    <name evidence="3" type="ORF">TARUN_9488</name>
</gene>
<dbReference type="STRING" id="490622.A0A395NAS2"/>
<sequence>METDKGSVYPHHWAGGQKMDNCDDNPKFPKRSLMDTPFHIIKAAEFRRITQDETLPDPQSGLKNIIRYWVKNLDAGNKLRMYAFPRPREERLRTFYFPDHALIWWAAKSVEVLGLASELHVLDSASSTESRQRSMSYLSQEIQANVIKRFITENPVLKKRMIAISRSPLETRFLLRMKETILFDAMDLGLFDEGEAAWVPNDWGNKLAVWTNTVDCQPQHEDNQDSEWDHPLQFALAMIMAVKNKCINSRPTDQMYEFSKTVLLDSSSPNGLFPGQLDEDKEPILFHGQIMRDSYWHTTFEVPYILWKYRQFTAIIKEAESDKGCKLKADDGTELKADGTPKPGDPLNTDATQPVTTLGSPKLSQTLEKVLKRLQCTTVVPEASTANKRLTIKKSVPFRNIIDQSNIVELPDEWLYSEPEFFRYHYDISEDTVQQDVEILKSKKIGAVMDNAVKTISRQGTATNSPTADVRGYIINVPRSDSDKEMMKTDVDQNSTIYKCLCRKRTPENAKKRIFHFFRASSKTALICYLSSAERPEISSFFDRHASYDKYFSEDITAALNKWVTEFHLSFYQIISSEMTSIVIGIPRFEEIKYPYARVPDRRRISRAVMSFRFDGDFVDRYWTCHFFEFNPRKTLLADNDQEKVTDRRINGSLKAHSWEQRRILELILFKDMMQEILNCSQEILKEIKKSVQSSPKLVNDNGTGQQATASALLDTLDLFTKVNNKELVSTSQLWHKFQHILEVVEDDLGENLAKITLWMERGKDRSQDRPRWTPSDERDYRPIISKLMALNRHALHDLERCHVNITSFKASLSRNLEIMRSDLELRGADDIRLFTYVTVVFLPISFATGVFSMSDAPSRHTLIGMIITAAVALLATVVALTNAKILDANIVSPILRNSRNWVYAVVGYIYKILLYPCIYFLSFNLLIPLIEKFLPSDPDGKRPLVEKVKKFFDKDGQRHPWEKAYEDFRERDNERNRKQVEEEKEEGNVLEHPPKRLFQRVRSWFRSTNPIPREETDA</sequence>
<proteinExistence type="predicted"/>